<name>A0A7J7FYR7_CAMSI</name>
<evidence type="ECO:0000313" key="2">
    <source>
        <dbReference type="EMBL" id="KAF5933307.1"/>
    </source>
</evidence>
<dbReference type="InterPro" id="IPR007021">
    <property type="entry name" value="DUF659"/>
</dbReference>
<reference evidence="2 3" key="2">
    <citation type="submission" date="2020-07" db="EMBL/GenBank/DDBJ databases">
        <title>Genome assembly of wild tea tree DASZ reveals pedigree and selection history of tea varieties.</title>
        <authorList>
            <person name="Zhang W."/>
        </authorList>
    </citation>
    <scope>NUCLEOTIDE SEQUENCE [LARGE SCALE GENOMIC DNA]</scope>
    <source>
        <strain evidence="3">cv. G240</strain>
        <tissue evidence="2">Leaf</tissue>
    </source>
</reference>
<dbReference type="Pfam" id="PF04937">
    <property type="entry name" value="DUF659"/>
    <property type="match status" value="1"/>
</dbReference>
<dbReference type="EMBL" id="JACBKZ010000014">
    <property type="protein sequence ID" value="KAF5933307.1"/>
    <property type="molecule type" value="Genomic_DNA"/>
</dbReference>
<dbReference type="InterPro" id="IPR012337">
    <property type="entry name" value="RNaseH-like_sf"/>
</dbReference>
<reference evidence="3" key="1">
    <citation type="journal article" date="2020" name="Nat. Commun.">
        <title>Genome assembly of wild tea tree DASZ reveals pedigree and selection history of tea varieties.</title>
        <authorList>
            <person name="Zhang W."/>
            <person name="Zhang Y."/>
            <person name="Qiu H."/>
            <person name="Guo Y."/>
            <person name="Wan H."/>
            <person name="Zhang X."/>
            <person name="Scossa F."/>
            <person name="Alseekh S."/>
            <person name="Zhang Q."/>
            <person name="Wang P."/>
            <person name="Xu L."/>
            <person name="Schmidt M.H."/>
            <person name="Jia X."/>
            <person name="Li D."/>
            <person name="Zhu A."/>
            <person name="Guo F."/>
            <person name="Chen W."/>
            <person name="Ni D."/>
            <person name="Usadel B."/>
            <person name="Fernie A.R."/>
            <person name="Wen W."/>
        </authorList>
    </citation>
    <scope>NUCLEOTIDE SEQUENCE [LARGE SCALE GENOMIC DNA]</scope>
    <source>
        <strain evidence="3">cv. G240</strain>
    </source>
</reference>
<sequence length="294" mass="33240">MKSKKKSGKQDPTWDHCTRVKDDNRMHLRSNYCGKDYWGGVIRMKNHLAETHNNVGACSQVFEDVMNMFLQLLSGKKQDNIIDVDCFEEKNIKGKSKGGTMDAYVTKGRAKQQSLNQMMKQREPVIRDICRVIYGHALAFNLVKSSLFKKMLKSVGEYGVGLKPPSYHEVRVSFLKKEVDNVNASLEVYRKEWKKTGCTIMSDGWTDGKSHSLTNFLVNSPSGTVFSKSIDTSDVIKNSMKLFEMLDDIVNEIGEENVVQVVTDSASAYVGASRLLEEKRTKLFWSPCAAHCLT</sequence>
<dbReference type="SUPFAM" id="SSF53098">
    <property type="entry name" value="Ribonuclease H-like"/>
    <property type="match status" value="1"/>
</dbReference>
<dbReference type="PANTHER" id="PTHR32166:SF122">
    <property type="entry name" value="OS09G0499600 PROTEIN"/>
    <property type="match status" value="1"/>
</dbReference>
<accession>A0A7J7FYR7</accession>
<proteinExistence type="predicted"/>
<dbReference type="PANTHER" id="PTHR32166">
    <property type="entry name" value="OSJNBA0013A04.12 PROTEIN"/>
    <property type="match status" value="1"/>
</dbReference>
<gene>
    <name evidence="2" type="ORF">HYC85_029478</name>
</gene>
<comment type="caution">
    <text evidence="2">The sequence shown here is derived from an EMBL/GenBank/DDBJ whole genome shotgun (WGS) entry which is preliminary data.</text>
</comment>
<evidence type="ECO:0000259" key="1">
    <source>
        <dbReference type="Pfam" id="PF04937"/>
    </source>
</evidence>
<evidence type="ECO:0000313" key="3">
    <source>
        <dbReference type="Proteomes" id="UP000593564"/>
    </source>
</evidence>
<feature type="domain" description="DUF659" evidence="1">
    <location>
        <begin position="165"/>
        <end position="293"/>
    </location>
</feature>
<dbReference type="AlphaFoldDB" id="A0A7J7FYR7"/>
<protein>
    <recommendedName>
        <fullName evidence="1">DUF659 domain-containing protein</fullName>
    </recommendedName>
</protein>
<keyword evidence="3" id="KW-1185">Reference proteome</keyword>
<dbReference type="Proteomes" id="UP000593564">
    <property type="component" value="Unassembled WGS sequence"/>
</dbReference>
<organism evidence="2 3">
    <name type="scientific">Camellia sinensis</name>
    <name type="common">Tea plant</name>
    <name type="synonym">Thea sinensis</name>
    <dbReference type="NCBI Taxonomy" id="4442"/>
    <lineage>
        <taxon>Eukaryota</taxon>
        <taxon>Viridiplantae</taxon>
        <taxon>Streptophyta</taxon>
        <taxon>Embryophyta</taxon>
        <taxon>Tracheophyta</taxon>
        <taxon>Spermatophyta</taxon>
        <taxon>Magnoliopsida</taxon>
        <taxon>eudicotyledons</taxon>
        <taxon>Gunneridae</taxon>
        <taxon>Pentapetalae</taxon>
        <taxon>asterids</taxon>
        <taxon>Ericales</taxon>
        <taxon>Theaceae</taxon>
        <taxon>Camellia</taxon>
    </lineage>
</organism>